<dbReference type="EMBL" id="BARS01003126">
    <property type="protein sequence ID" value="GAF77987.1"/>
    <property type="molecule type" value="Genomic_DNA"/>
</dbReference>
<comment type="caution">
    <text evidence="1">The sequence shown here is derived from an EMBL/GenBank/DDBJ whole genome shotgun (WGS) entry which is preliminary data.</text>
</comment>
<evidence type="ECO:0000313" key="1">
    <source>
        <dbReference type="EMBL" id="GAF77987.1"/>
    </source>
</evidence>
<sequence length="90" mass="9763">MADWQQGQSQEKGPPIHTNHLLAATIMAAAGTLAMFCPSQTFSSATGIDYPAQRLTFAVRHPADCHESSAKNMGFVAYYKPACYDNPLKS</sequence>
<proteinExistence type="predicted"/>
<gene>
    <name evidence="1" type="ORF">S01H1_06026</name>
</gene>
<dbReference type="AlphaFoldDB" id="X0SQ46"/>
<organism evidence="1">
    <name type="scientific">marine sediment metagenome</name>
    <dbReference type="NCBI Taxonomy" id="412755"/>
    <lineage>
        <taxon>unclassified sequences</taxon>
        <taxon>metagenomes</taxon>
        <taxon>ecological metagenomes</taxon>
    </lineage>
</organism>
<name>X0SQ46_9ZZZZ</name>
<accession>X0SQ46</accession>
<reference evidence="1" key="1">
    <citation type="journal article" date="2014" name="Front. Microbiol.">
        <title>High frequency of phylogenetically diverse reductive dehalogenase-homologous genes in deep subseafloor sedimentary metagenomes.</title>
        <authorList>
            <person name="Kawai M."/>
            <person name="Futagami T."/>
            <person name="Toyoda A."/>
            <person name="Takaki Y."/>
            <person name="Nishi S."/>
            <person name="Hori S."/>
            <person name="Arai W."/>
            <person name="Tsubouchi T."/>
            <person name="Morono Y."/>
            <person name="Uchiyama I."/>
            <person name="Ito T."/>
            <person name="Fujiyama A."/>
            <person name="Inagaki F."/>
            <person name="Takami H."/>
        </authorList>
    </citation>
    <scope>NUCLEOTIDE SEQUENCE</scope>
    <source>
        <strain evidence="1">Expedition CK06-06</strain>
    </source>
</reference>
<protein>
    <submittedName>
        <fullName evidence="1">Uncharacterized protein</fullName>
    </submittedName>
</protein>